<organism evidence="7 8">
    <name type="scientific">Xanthoceras sorbifolium</name>
    <dbReference type="NCBI Taxonomy" id="99658"/>
    <lineage>
        <taxon>Eukaryota</taxon>
        <taxon>Viridiplantae</taxon>
        <taxon>Streptophyta</taxon>
        <taxon>Embryophyta</taxon>
        <taxon>Tracheophyta</taxon>
        <taxon>Spermatophyta</taxon>
        <taxon>Magnoliopsida</taxon>
        <taxon>eudicotyledons</taxon>
        <taxon>Gunneridae</taxon>
        <taxon>Pentapetalae</taxon>
        <taxon>rosids</taxon>
        <taxon>malvids</taxon>
        <taxon>Sapindales</taxon>
        <taxon>Sapindaceae</taxon>
        <taxon>Xanthoceroideae</taxon>
        <taxon>Xanthoceras</taxon>
    </lineage>
</organism>
<keyword evidence="2" id="KW-0805">Transcription regulation</keyword>
<evidence type="ECO:0000259" key="6">
    <source>
        <dbReference type="PROSITE" id="PS50888"/>
    </source>
</evidence>
<keyword evidence="8" id="KW-1185">Reference proteome</keyword>
<keyword evidence="5" id="KW-0539">Nucleus</keyword>
<dbReference type="EMBL" id="JAFEMO010000003">
    <property type="protein sequence ID" value="KAH7573307.1"/>
    <property type="molecule type" value="Genomic_DNA"/>
</dbReference>
<dbReference type="InterPro" id="IPR045239">
    <property type="entry name" value="bHLH95_bHLH"/>
</dbReference>
<name>A0ABQ8I9I4_9ROSI</name>
<proteinExistence type="predicted"/>
<dbReference type="PANTHER" id="PTHR46665:SF6">
    <property type="entry name" value="TRANSCRIPTION FACTOR BHLH92"/>
    <property type="match status" value="1"/>
</dbReference>
<dbReference type="SUPFAM" id="SSF47459">
    <property type="entry name" value="HLH, helix-loop-helix DNA-binding domain"/>
    <property type="match status" value="1"/>
</dbReference>
<reference evidence="7 8" key="1">
    <citation type="submission" date="2021-02" db="EMBL/GenBank/DDBJ databases">
        <title>Plant Genome Project.</title>
        <authorList>
            <person name="Zhang R.-G."/>
        </authorList>
    </citation>
    <scope>NUCLEOTIDE SEQUENCE [LARGE SCALE GENOMIC DNA]</scope>
    <source>
        <tissue evidence="7">Leaves</tissue>
    </source>
</reference>
<dbReference type="CDD" id="cd11393">
    <property type="entry name" value="bHLH_AtbHLH_like"/>
    <property type="match status" value="1"/>
</dbReference>
<accession>A0ABQ8I9I4</accession>
<dbReference type="PROSITE" id="PS50888">
    <property type="entry name" value="BHLH"/>
    <property type="match status" value="1"/>
</dbReference>
<keyword evidence="3" id="KW-0238">DNA-binding</keyword>
<evidence type="ECO:0000256" key="3">
    <source>
        <dbReference type="ARBA" id="ARBA00023125"/>
    </source>
</evidence>
<comment type="caution">
    <text evidence="7">The sequence shown here is derived from an EMBL/GenBank/DDBJ whole genome shotgun (WGS) entry which is preliminary data.</text>
</comment>
<dbReference type="Proteomes" id="UP000827721">
    <property type="component" value="Unassembled WGS sequence"/>
</dbReference>
<evidence type="ECO:0000256" key="1">
    <source>
        <dbReference type="ARBA" id="ARBA00004123"/>
    </source>
</evidence>
<evidence type="ECO:0000313" key="7">
    <source>
        <dbReference type="EMBL" id="KAH7573307.1"/>
    </source>
</evidence>
<evidence type="ECO:0000256" key="5">
    <source>
        <dbReference type="ARBA" id="ARBA00023242"/>
    </source>
</evidence>
<dbReference type="Gene3D" id="4.10.280.10">
    <property type="entry name" value="Helix-loop-helix DNA-binding domain"/>
    <property type="match status" value="1"/>
</dbReference>
<sequence length="235" mass="26874">MDNFFQEQFHGDIFWYDNSQEAAAPPPVNQSAFVPVNQSDFLSYKPRTEFGSENIENGGVTTNSNKRMIEFLRRNWCASATVGSRGPDRDRCQRHMFNERMRREREKQNFMALHSILPRRTKSDKNSIIQMAAKTLLELQCHKKELERRNSELEPKTGMDVGGTKIRVSIDNPISGVDSMLEVLKCLKKLGSKTISIQSQFSDQKLTAVIEIETEMGAAEVENAVQKTLQEVERD</sequence>
<dbReference type="InterPro" id="IPR044658">
    <property type="entry name" value="bHLH92/bHLH041-like"/>
</dbReference>
<dbReference type="InterPro" id="IPR011598">
    <property type="entry name" value="bHLH_dom"/>
</dbReference>
<evidence type="ECO:0000313" key="8">
    <source>
        <dbReference type="Proteomes" id="UP000827721"/>
    </source>
</evidence>
<protein>
    <recommendedName>
        <fullName evidence="6">BHLH domain-containing protein</fullName>
    </recommendedName>
</protein>
<feature type="domain" description="BHLH" evidence="6">
    <location>
        <begin position="90"/>
        <end position="139"/>
    </location>
</feature>
<dbReference type="Pfam" id="PF00010">
    <property type="entry name" value="HLH"/>
    <property type="match status" value="1"/>
</dbReference>
<evidence type="ECO:0000256" key="2">
    <source>
        <dbReference type="ARBA" id="ARBA00023015"/>
    </source>
</evidence>
<dbReference type="PANTHER" id="PTHR46665">
    <property type="entry name" value="TRANSCRIPTION FACTOR BHLH041-RELATED-RELATED"/>
    <property type="match status" value="1"/>
</dbReference>
<keyword evidence="4" id="KW-0804">Transcription</keyword>
<gene>
    <name evidence="7" type="ORF">JRO89_XS03G0113800</name>
</gene>
<dbReference type="InterPro" id="IPR036638">
    <property type="entry name" value="HLH_DNA-bd_sf"/>
</dbReference>
<comment type="subcellular location">
    <subcellularLocation>
        <location evidence="1">Nucleus</location>
    </subcellularLocation>
</comment>
<evidence type="ECO:0000256" key="4">
    <source>
        <dbReference type="ARBA" id="ARBA00023163"/>
    </source>
</evidence>